<keyword evidence="3 6" id="KW-1133">Transmembrane helix</keyword>
<dbReference type="RefSeq" id="XP_037214386.1">
    <property type="nucleotide sequence ID" value="XM_037369180.1"/>
</dbReference>
<feature type="transmembrane region" description="Helical" evidence="6">
    <location>
        <begin position="135"/>
        <end position="154"/>
    </location>
</feature>
<evidence type="ECO:0000313" key="8">
    <source>
        <dbReference type="Proteomes" id="UP000636479"/>
    </source>
</evidence>
<feature type="compositionally biased region" description="Low complexity" evidence="5">
    <location>
        <begin position="362"/>
        <end position="371"/>
    </location>
</feature>
<evidence type="ECO:0000256" key="1">
    <source>
        <dbReference type="ARBA" id="ARBA00004141"/>
    </source>
</evidence>
<feature type="region of interest" description="Disordered" evidence="5">
    <location>
        <begin position="411"/>
        <end position="444"/>
    </location>
</feature>
<evidence type="ECO:0000256" key="2">
    <source>
        <dbReference type="ARBA" id="ARBA00022692"/>
    </source>
</evidence>
<evidence type="ECO:0000256" key="3">
    <source>
        <dbReference type="ARBA" id="ARBA00022989"/>
    </source>
</evidence>
<proteinExistence type="predicted"/>
<keyword evidence="4 6" id="KW-0472">Membrane</keyword>
<protein>
    <submittedName>
        <fullName evidence="7">Uncharacterized protein</fullName>
    </submittedName>
</protein>
<feature type="compositionally biased region" description="Basic and acidic residues" evidence="5">
    <location>
        <begin position="425"/>
        <end position="439"/>
    </location>
</feature>
<gene>
    <name evidence="7" type="ORF">MIND_01270200</name>
</gene>
<feature type="transmembrane region" description="Helical" evidence="6">
    <location>
        <begin position="186"/>
        <end position="209"/>
    </location>
</feature>
<organism evidence="7 8">
    <name type="scientific">Mycena indigotica</name>
    <dbReference type="NCBI Taxonomy" id="2126181"/>
    <lineage>
        <taxon>Eukaryota</taxon>
        <taxon>Fungi</taxon>
        <taxon>Dikarya</taxon>
        <taxon>Basidiomycota</taxon>
        <taxon>Agaricomycotina</taxon>
        <taxon>Agaricomycetes</taxon>
        <taxon>Agaricomycetidae</taxon>
        <taxon>Agaricales</taxon>
        <taxon>Marasmiineae</taxon>
        <taxon>Mycenaceae</taxon>
        <taxon>Mycena</taxon>
    </lineage>
</organism>
<evidence type="ECO:0000313" key="7">
    <source>
        <dbReference type="EMBL" id="KAF7291264.1"/>
    </source>
</evidence>
<dbReference type="Proteomes" id="UP000636479">
    <property type="component" value="Unassembled WGS sequence"/>
</dbReference>
<evidence type="ECO:0000256" key="6">
    <source>
        <dbReference type="SAM" id="Phobius"/>
    </source>
</evidence>
<dbReference type="AlphaFoldDB" id="A0A8H6VX00"/>
<dbReference type="Gene3D" id="1.20.1070.10">
    <property type="entry name" value="Rhodopsin 7-helix transmembrane proteins"/>
    <property type="match status" value="1"/>
</dbReference>
<keyword evidence="2 6" id="KW-0812">Transmembrane</keyword>
<dbReference type="GeneID" id="59351696"/>
<feature type="transmembrane region" description="Helical" evidence="6">
    <location>
        <begin position="66"/>
        <end position="85"/>
    </location>
</feature>
<dbReference type="EMBL" id="JACAZF010000013">
    <property type="protein sequence ID" value="KAF7291264.1"/>
    <property type="molecule type" value="Genomic_DNA"/>
</dbReference>
<dbReference type="GO" id="GO:0005886">
    <property type="term" value="C:plasma membrane"/>
    <property type="evidence" value="ECO:0007669"/>
    <property type="project" value="TreeGrafter"/>
</dbReference>
<feature type="transmembrane region" description="Helical" evidence="6">
    <location>
        <begin position="27"/>
        <end position="54"/>
    </location>
</feature>
<dbReference type="PANTHER" id="PTHR23112:SF0">
    <property type="entry name" value="TRANSMEMBRANE PROTEIN 116"/>
    <property type="match status" value="1"/>
</dbReference>
<dbReference type="GO" id="GO:0004930">
    <property type="term" value="F:G protein-coupled receptor activity"/>
    <property type="evidence" value="ECO:0007669"/>
    <property type="project" value="TreeGrafter"/>
</dbReference>
<keyword evidence="8" id="KW-1185">Reference proteome</keyword>
<evidence type="ECO:0000256" key="5">
    <source>
        <dbReference type="SAM" id="MobiDB-lite"/>
    </source>
</evidence>
<comment type="subcellular location">
    <subcellularLocation>
        <location evidence="1">Membrane</location>
        <topology evidence="1">Multi-pass membrane protein</topology>
    </subcellularLocation>
</comment>
<dbReference type="GO" id="GO:0007189">
    <property type="term" value="P:adenylate cyclase-activating G protein-coupled receptor signaling pathway"/>
    <property type="evidence" value="ECO:0007669"/>
    <property type="project" value="TreeGrafter"/>
</dbReference>
<feature type="compositionally biased region" description="Low complexity" evidence="5">
    <location>
        <begin position="411"/>
        <end position="424"/>
    </location>
</feature>
<name>A0A8H6VX00_9AGAR</name>
<accession>A0A8H6VX00</accession>
<evidence type="ECO:0000256" key="4">
    <source>
        <dbReference type="ARBA" id="ARBA00023136"/>
    </source>
</evidence>
<sequence>MSGPSSAWSGPRLHQSTPADAVLFRRVLLGLIIPGGVLTTILLILYACAALQPISRRHLDRVSFRLLVYALVAHLVFCISFPISTINTKPGLACQFQAFFANGSLMYSAGMFFCVAINLPLVLAAKVNGQRMEKFYVLGVTTVCLACNVTPFAAGRFGLNPANFTCWYVDAPGPQLFRWMLGTQTVPLLLTSTGEVISFVVILVYLVGYELETRSFRHRIRGPEIMPMSLHPTSTFPTLELNLDTHNESKPDTSTHAQMTERERQRTRSAIRVFRSIVLRIGLYPLSSCLLNISTSVIDWHLASDPQRTEVNWRVNLVDLAIYSSRPLIYGILAATDPAFIRAMSALYYDSLTSSDDPESPSPNTTTTTRNDGQRRTTRIWWPRRHRSRHDTGYLSTIVDLDYGQDSMTASAFASPSATTSMSTPEERRNERKESKEEGVVELQDSELRARQLRPRGDLVVSEAVGEDVHAGIDVQEDADREAMGRLVSQI</sequence>
<feature type="transmembrane region" description="Helical" evidence="6">
    <location>
        <begin position="105"/>
        <end position="123"/>
    </location>
</feature>
<comment type="caution">
    <text evidence="7">The sequence shown here is derived from an EMBL/GenBank/DDBJ whole genome shotgun (WGS) entry which is preliminary data.</text>
</comment>
<feature type="region of interest" description="Disordered" evidence="5">
    <location>
        <begin position="352"/>
        <end position="382"/>
    </location>
</feature>
<reference evidence="7" key="1">
    <citation type="submission" date="2020-05" db="EMBL/GenBank/DDBJ databases">
        <title>Mycena genomes resolve the evolution of fungal bioluminescence.</title>
        <authorList>
            <person name="Tsai I.J."/>
        </authorList>
    </citation>
    <scope>NUCLEOTIDE SEQUENCE</scope>
    <source>
        <strain evidence="7">171206Taipei</strain>
    </source>
</reference>
<dbReference type="OrthoDB" id="3251871at2759"/>
<dbReference type="PANTHER" id="PTHR23112">
    <property type="entry name" value="G PROTEIN-COUPLED RECEPTOR 157-RELATED"/>
    <property type="match status" value="1"/>
</dbReference>